<dbReference type="GO" id="GO:0004843">
    <property type="term" value="F:cysteine-type deubiquitinase activity"/>
    <property type="evidence" value="ECO:0007669"/>
    <property type="project" value="InterPro"/>
</dbReference>
<reference evidence="5" key="1">
    <citation type="journal article" date="2014" name="Science">
        <title>Plant genetics. Early allopolyploid evolution in the post-Neolithic Brassica napus oilseed genome.</title>
        <authorList>
            <person name="Chalhoub B."/>
            <person name="Denoeud F."/>
            <person name="Liu S."/>
            <person name="Parkin I.A."/>
            <person name="Tang H."/>
            <person name="Wang X."/>
            <person name="Chiquet J."/>
            <person name="Belcram H."/>
            <person name="Tong C."/>
            <person name="Samans B."/>
            <person name="Correa M."/>
            <person name="Da Silva C."/>
            <person name="Just J."/>
            <person name="Falentin C."/>
            <person name="Koh C.S."/>
            <person name="Le Clainche I."/>
            <person name="Bernard M."/>
            <person name="Bento P."/>
            <person name="Noel B."/>
            <person name="Labadie K."/>
            <person name="Alberti A."/>
            <person name="Charles M."/>
            <person name="Arnaud D."/>
            <person name="Guo H."/>
            <person name="Daviaud C."/>
            <person name="Alamery S."/>
            <person name="Jabbari K."/>
            <person name="Zhao M."/>
            <person name="Edger P.P."/>
            <person name="Chelaifa H."/>
            <person name="Tack D."/>
            <person name="Lassalle G."/>
            <person name="Mestiri I."/>
            <person name="Schnel N."/>
            <person name="Le Paslier M.C."/>
            <person name="Fan G."/>
            <person name="Renault V."/>
            <person name="Bayer P.E."/>
            <person name="Golicz A.A."/>
            <person name="Manoli S."/>
            <person name="Lee T.H."/>
            <person name="Thi V.H."/>
            <person name="Chalabi S."/>
            <person name="Hu Q."/>
            <person name="Fan C."/>
            <person name="Tollenaere R."/>
            <person name="Lu Y."/>
            <person name="Battail C."/>
            <person name="Shen J."/>
            <person name="Sidebottom C.H."/>
            <person name="Wang X."/>
            <person name="Canaguier A."/>
            <person name="Chauveau A."/>
            <person name="Berard A."/>
            <person name="Deniot G."/>
            <person name="Guan M."/>
            <person name="Liu Z."/>
            <person name="Sun F."/>
            <person name="Lim Y.P."/>
            <person name="Lyons E."/>
            <person name="Town C.D."/>
            <person name="Bancroft I."/>
            <person name="Wang X."/>
            <person name="Meng J."/>
            <person name="Ma J."/>
            <person name="Pires J.C."/>
            <person name="King G.J."/>
            <person name="Brunel D."/>
            <person name="Delourme R."/>
            <person name="Renard M."/>
            <person name="Aury J.M."/>
            <person name="Adams K.L."/>
            <person name="Batley J."/>
            <person name="Snowdon R.J."/>
            <person name="Tost J."/>
            <person name="Edwards D."/>
            <person name="Zhou Y."/>
            <person name="Hua W."/>
            <person name="Sharpe A.G."/>
            <person name="Paterson A.H."/>
            <person name="Guan C."/>
            <person name="Wincker P."/>
        </authorList>
    </citation>
    <scope>NUCLEOTIDE SEQUENCE [LARGE SCALE GENOMIC DNA]</scope>
</reference>
<dbReference type="Pfam" id="PF00443">
    <property type="entry name" value="UCH"/>
    <property type="match status" value="1"/>
</dbReference>
<feature type="domain" description="DUSP" evidence="4">
    <location>
        <begin position="16"/>
        <end position="146"/>
    </location>
</feature>
<dbReference type="PANTHER" id="PTHR21646:SF18">
    <property type="entry name" value="UBIQUITIN CARBOXYL-TERMINAL HYDROLASE 5"/>
    <property type="match status" value="1"/>
</dbReference>
<dbReference type="Gene3D" id="3.10.20.90">
    <property type="entry name" value="Phosphatidylinositol 3-kinase Catalytic Subunit, Chain A, domain 1"/>
    <property type="match status" value="1"/>
</dbReference>
<dbReference type="InterPro" id="IPR035927">
    <property type="entry name" value="DUSP-like_sf"/>
</dbReference>
<name>A0A078JX63_BRANA</name>
<dbReference type="InterPro" id="IPR028889">
    <property type="entry name" value="USP"/>
</dbReference>
<dbReference type="OMA" id="YMIISES"/>
<dbReference type="AlphaFoldDB" id="A0A078JX63"/>
<dbReference type="SUPFAM" id="SSF54001">
    <property type="entry name" value="Cysteine proteinases"/>
    <property type="match status" value="1"/>
</dbReference>
<dbReference type="InterPro" id="IPR038765">
    <property type="entry name" value="Papain-like_cys_pep_sf"/>
</dbReference>
<dbReference type="STRING" id="3708.A0A078JX63"/>
<dbReference type="Gene3D" id="3.90.70.10">
    <property type="entry name" value="Cysteine proteinases"/>
    <property type="match status" value="1"/>
</dbReference>
<dbReference type="InterPro" id="IPR057372">
    <property type="entry name" value="Ubiquitin_UBP8/5"/>
</dbReference>
<dbReference type="Pfam" id="PF25242">
    <property type="entry name" value="Ubiquitin_UBP8"/>
    <property type="match status" value="1"/>
</dbReference>
<dbReference type="SUPFAM" id="SSF143791">
    <property type="entry name" value="DUSP-like"/>
    <property type="match status" value="1"/>
</dbReference>
<evidence type="ECO:0000256" key="1">
    <source>
        <dbReference type="ARBA" id="ARBA00009085"/>
    </source>
</evidence>
<feature type="domain" description="USP" evidence="3">
    <location>
        <begin position="317"/>
        <end position="366"/>
    </location>
</feature>
<reference evidence="5" key="2">
    <citation type="submission" date="2014-06" db="EMBL/GenBank/DDBJ databases">
        <authorList>
            <person name="Genoscope - CEA"/>
        </authorList>
    </citation>
    <scope>NUCLEOTIDE SEQUENCE</scope>
</reference>
<dbReference type="EMBL" id="LK045224">
    <property type="protein sequence ID" value="CDY71284.1"/>
    <property type="molecule type" value="Genomic_DNA"/>
</dbReference>
<dbReference type="InterPro" id="IPR001394">
    <property type="entry name" value="Peptidase_C19_UCH"/>
</dbReference>
<dbReference type="InterPro" id="IPR006615">
    <property type="entry name" value="Pept_C19_DUSP"/>
</dbReference>
<accession>A0A078JX63</accession>
<dbReference type="InterPro" id="IPR018200">
    <property type="entry name" value="USP_CS"/>
</dbReference>
<dbReference type="Gramene" id="CDY71284">
    <property type="protein sequence ID" value="CDY71284"/>
    <property type="gene ID" value="GSBRNA2T00013854001"/>
</dbReference>
<comment type="function">
    <text evidence="2">Recognizes and hydrolyzes the peptide bond at the C-terminal Gly of ubiquitin. Involved in the processing of poly-ubiquitin precursors as well as that of ubiquitinated proteins.</text>
</comment>
<dbReference type="Gene3D" id="3.30.2230.10">
    <property type="entry name" value="DUSP-like"/>
    <property type="match status" value="1"/>
</dbReference>
<dbReference type="Pfam" id="PF06337">
    <property type="entry name" value="DUSP"/>
    <property type="match status" value="1"/>
</dbReference>
<dbReference type="PROSITE" id="PS51283">
    <property type="entry name" value="DUSP"/>
    <property type="match status" value="1"/>
</dbReference>
<sequence length="366" mass="40540">MAEVSMGSSGSSSTDLSPEEERVFIKEIAIAAESNSKEGDTFYLIAQRWWHEWIEYVNQDQPCNTNDGSSLSEHCDSAGSTTLKKPSMIDNSDLIYDSALEDPSSAGEIIDTLQEGRDYVLLPQEVWNQLHSWYGGGPTLARRVISSGLSQTELAVEVYPLRLQLLLMPKNDQSAIRISKKETIRELHRRACEIFDLNSDHVRIWDYYGHQKYSLMNDLDKTLDDANLQMDQDILVEVLDMNGAASNAHIQPLHENGLVDEDSTSILIDPSKSSLTVAGGFSSNRNAFRSGGVEGSQSFDSTYTTGVTTRGSTAGLTGLLNLGNTCFMNSAIQCLVHTPEFASYFQDDYHQEINWQNPLGMVVSSS</sequence>
<comment type="similarity">
    <text evidence="1">Belongs to the peptidase C19 family.</text>
</comment>
<evidence type="ECO:0000313" key="5">
    <source>
        <dbReference type="EMBL" id="CDY71284.1"/>
    </source>
</evidence>
<dbReference type="SMART" id="SM00695">
    <property type="entry name" value="DUSP"/>
    <property type="match status" value="1"/>
</dbReference>
<dbReference type="PROSITE" id="PS50235">
    <property type="entry name" value="USP_3"/>
    <property type="match status" value="1"/>
</dbReference>
<gene>
    <name evidence="5" type="primary">BnaAnng36850D</name>
    <name evidence="5" type="ORF">GSBRNA2T00013854001</name>
</gene>
<protein>
    <submittedName>
        <fullName evidence="5">BnaAnng36850D protein</fullName>
    </submittedName>
</protein>
<evidence type="ECO:0000259" key="4">
    <source>
        <dbReference type="PROSITE" id="PS51283"/>
    </source>
</evidence>
<proteinExistence type="inferred from homology"/>
<dbReference type="PANTHER" id="PTHR21646">
    <property type="entry name" value="UBIQUITIN CARBOXYL-TERMINAL HYDROLASE"/>
    <property type="match status" value="1"/>
</dbReference>
<evidence type="ECO:0000256" key="2">
    <source>
        <dbReference type="ARBA" id="ARBA00037450"/>
    </source>
</evidence>
<evidence type="ECO:0000259" key="3">
    <source>
        <dbReference type="PROSITE" id="PS50235"/>
    </source>
</evidence>
<dbReference type="GO" id="GO:0016579">
    <property type="term" value="P:protein deubiquitination"/>
    <property type="evidence" value="ECO:0007669"/>
    <property type="project" value="InterPro"/>
</dbReference>
<dbReference type="PaxDb" id="3708-A0A078JX63"/>
<dbReference type="InterPro" id="IPR050185">
    <property type="entry name" value="Ub_carboxyl-term_hydrolase"/>
</dbReference>
<dbReference type="PROSITE" id="PS00972">
    <property type="entry name" value="USP_1"/>
    <property type="match status" value="1"/>
</dbReference>
<organism evidence="5">
    <name type="scientific">Brassica napus</name>
    <name type="common">Rape</name>
    <dbReference type="NCBI Taxonomy" id="3708"/>
    <lineage>
        <taxon>Eukaryota</taxon>
        <taxon>Viridiplantae</taxon>
        <taxon>Streptophyta</taxon>
        <taxon>Embryophyta</taxon>
        <taxon>Tracheophyta</taxon>
        <taxon>Spermatophyta</taxon>
        <taxon>Magnoliopsida</taxon>
        <taxon>eudicotyledons</taxon>
        <taxon>Gunneridae</taxon>
        <taxon>Pentapetalae</taxon>
        <taxon>rosids</taxon>
        <taxon>malvids</taxon>
        <taxon>Brassicales</taxon>
        <taxon>Brassicaceae</taxon>
        <taxon>Brassiceae</taxon>
        <taxon>Brassica</taxon>
    </lineage>
</organism>